<accession>A0A1I3KNG6</accession>
<reference evidence="4 5" key="1">
    <citation type="submission" date="2016-10" db="EMBL/GenBank/DDBJ databases">
        <authorList>
            <person name="de Groot N.N."/>
        </authorList>
    </citation>
    <scope>NUCLEOTIDE SEQUENCE [LARGE SCALE GENOMIC DNA]</scope>
    <source>
        <strain evidence="4 5">LMG 23650</strain>
    </source>
</reference>
<protein>
    <submittedName>
        <fullName evidence="4">CubicO group peptidase, beta-lactamase class C family</fullName>
    </submittedName>
</protein>
<name>A0A1I3KNG6_9BURK</name>
<sequence>MSNPDTSRLPKDAHDHVETENAHIEGLATELLNAINSFSRQSIRNFLVNNTNLPTSNDSLVDESVAWLHGFARLSGRLTLREIVSPTTDSPWVVRVEDAVYSLPHLIHIQIQPDGGGKIIGLNLLPGELEDDPITLETAVEQSRRFCESGTKADVFSGAVLVARGPDVLFEYVSGHVDKRHNVPNNLDTRFNLGSINKMFTAIAIAQLVEQGRLGFMDTIDRYIDETWLPESVTKEITVHHLLSHSSGLGSFFNETFTNGSRARFRNIADYKQLIKDDRPSFTPGERFEYSNTGMLLAGVIVERVTGVSYYDYVRDAIYAPCGMNHTDCFDIDAPVPNLAMGYIPEIIETSMQSDRPFVRWRENIFEHVAKGGPAGGGFSTVRDLRRFADALLADTLVSRSMRDTLWTDHYGAGYGYGFEVVQHAGEKSIGHSGGFAGISASFLVGVDTGLVEVLLSNHDAGVFGLERFIYSTFGRVRF</sequence>
<feature type="domain" description="Beta-lactamase-related" evidence="3">
    <location>
        <begin position="150"/>
        <end position="462"/>
    </location>
</feature>
<dbReference type="AlphaFoldDB" id="A0A1I3KNG6"/>
<dbReference type="SUPFAM" id="SSF56601">
    <property type="entry name" value="beta-lactamase/transpeptidase-like"/>
    <property type="match status" value="1"/>
</dbReference>
<evidence type="ECO:0000256" key="2">
    <source>
        <dbReference type="ARBA" id="ARBA00023136"/>
    </source>
</evidence>
<evidence type="ECO:0000313" key="5">
    <source>
        <dbReference type="Proteomes" id="UP000199548"/>
    </source>
</evidence>
<dbReference type="InterPro" id="IPR012338">
    <property type="entry name" value="Beta-lactam/transpept-like"/>
</dbReference>
<proteinExistence type="predicted"/>
<dbReference type="PANTHER" id="PTHR46825:SF11">
    <property type="entry name" value="PENICILLIN-BINDING PROTEIN 4"/>
    <property type="match status" value="1"/>
</dbReference>
<evidence type="ECO:0000256" key="1">
    <source>
        <dbReference type="ARBA" id="ARBA00004370"/>
    </source>
</evidence>
<dbReference type="Gene3D" id="3.40.710.10">
    <property type="entry name" value="DD-peptidase/beta-lactamase superfamily"/>
    <property type="match status" value="1"/>
</dbReference>
<dbReference type="InterPro" id="IPR001466">
    <property type="entry name" value="Beta-lactam-related"/>
</dbReference>
<keyword evidence="2" id="KW-0472">Membrane</keyword>
<gene>
    <name evidence="4" type="ORF">SAMN05192543_10457</name>
</gene>
<dbReference type="Pfam" id="PF00144">
    <property type="entry name" value="Beta-lactamase"/>
    <property type="match status" value="1"/>
</dbReference>
<dbReference type="EMBL" id="FOQU01000004">
    <property type="protein sequence ID" value="SFI73900.1"/>
    <property type="molecule type" value="Genomic_DNA"/>
</dbReference>
<comment type="subcellular location">
    <subcellularLocation>
        <location evidence="1">Membrane</location>
    </subcellularLocation>
</comment>
<evidence type="ECO:0000259" key="3">
    <source>
        <dbReference type="Pfam" id="PF00144"/>
    </source>
</evidence>
<organism evidence="4 5">
    <name type="scientific">Paraburkholderia megapolitana</name>
    <dbReference type="NCBI Taxonomy" id="420953"/>
    <lineage>
        <taxon>Bacteria</taxon>
        <taxon>Pseudomonadati</taxon>
        <taxon>Pseudomonadota</taxon>
        <taxon>Betaproteobacteria</taxon>
        <taxon>Burkholderiales</taxon>
        <taxon>Burkholderiaceae</taxon>
        <taxon>Paraburkholderia</taxon>
    </lineage>
</organism>
<dbReference type="PANTHER" id="PTHR46825">
    <property type="entry name" value="D-ALANYL-D-ALANINE-CARBOXYPEPTIDASE/ENDOPEPTIDASE AMPH"/>
    <property type="match status" value="1"/>
</dbReference>
<dbReference type="Proteomes" id="UP000199548">
    <property type="component" value="Unassembled WGS sequence"/>
</dbReference>
<dbReference type="InterPro" id="IPR050491">
    <property type="entry name" value="AmpC-like"/>
</dbReference>
<dbReference type="GO" id="GO:0016020">
    <property type="term" value="C:membrane"/>
    <property type="evidence" value="ECO:0007669"/>
    <property type="project" value="UniProtKB-SubCell"/>
</dbReference>
<dbReference type="OrthoDB" id="5638366at2"/>
<dbReference type="STRING" id="420953.SAMN05192543_10457"/>
<keyword evidence="5" id="KW-1185">Reference proteome</keyword>
<evidence type="ECO:0000313" key="4">
    <source>
        <dbReference type="EMBL" id="SFI73900.1"/>
    </source>
</evidence>
<dbReference type="RefSeq" id="WP_091011704.1">
    <property type="nucleotide sequence ID" value="NZ_CP041743.1"/>
</dbReference>